<dbReference type="Proteomes" id="UP001232584">
    <property type="component" value="Unassembled WGS sequence"/>
</dbReference>
<evidence type="ECO:0000313" key="2">
    <source>
        <dbReference type="Proteomes" id="UP001232584"/>
    </source>
</evidence>
<keyword evidence="2" id="KW-1185">Reference proteome</keyword>
<gene>
    <name evidence="1" type="ORF">QOZ92_001991</name>
</gene>
<reference evidence="1 2" key="1">
    <citation type="submission" date="2023-07" db="EMBL/GenBank/DDBJ databases">
        <title>Genomic Encyclopedia of Type Strains, Phase IV (KMG-IV): sequencing the most valuable type-strain genomes for metagenomic binning, comparative biology and taxonomic classification.</title>
        <authorList>
            <person name="Goeker M."/>
        </authorList>
    </citation>
    <scope>NUCLEOTIDE SEQUENCE [LARGE SCALE GENOMIC DNA]</scope>
    <source>
        <strain evidence="1 2">DSM 15049</strain>
    </source>
</reference>
<sequence length="296" mass="34305">MNSLLFILGMIALSNGNISLSDSKDSSIDINEEFGSMRSNLHKKNNKLKFKTKSRPKNIEEEEFEEEDEDDFIHESEYIDPVSSFNINDIDKGIKMLELSDDDLDRGLEIITRTKKYMDKDEKKVLIKIESVLDLVRGIKKLSNVDLIDDEDESDFFRSMEEEDKKNMMIKEIIEVFPESKKESVEKAIDMKKKIELFAELFLPDDIGEESSSGFSLSSLASINNIGSLNNLKLLGSLLRNDNKQNNYAKSNKYNYVNEDEEKNEEEDFKEILDEKETDNCAVDDYIDYDYVRIDK</sequence>
<dbReference type="EMBL" id="JAUSWG010000007">
    <property type="protein sequence ID" value="MDQ0556875.1"/>
    <property type="molecule type" value="Genomic_DNA"/>
</dbReference>
<accession>A0ABU0N158</accession>
<proteinExistence type="predicted"/>
<comment type="caution">
    <text evidence="1">The sequence shown here is derived from an EMBL/GenBank/DDBJ whole genome shotgun (WGS) entry which is preliminary data.</text>
</comment>
<name>A0ABU0N158_9FIRM</name>
<evidence type="ECO:0000313" key="1">
    <source>
        <dbReference type="EMBL" id="MDQ0556875.1"/>
    </source>
</evidence>
<protein>
    <submittedName>
        <fullName evidence="1">Uncharacterized protein</fullName>
    </submittedName>
</protein>
<dbReference type="RefSeq" id="WP_307507084.1">
    <property type="nucleotide sequence ID" value="NZ_BAAACE010000005.1"/>
</dbReference>
<organism evidence="1 2">
    <name type="scientific">Paraclostridium ghonii</name>
    <dbReference type="NCBI Taxonomy" id="29358"/>
    <lineage>
        <taxon>Bacteria</taxon>
        <taxon>Bacillati</taxon>
        <taxon>Bacillota</taxon>
        <taxon>Clostridia</taxon>
        <taxon>Peptostreptococcales</taxon>
        <taxon>Peptostreptococcaceae</taxon>
        <taxon>Paraclostridium</taxon>
    </lineage>
</organism>